<dbReference type="PANTHER" id="PTHR43124">
    <property type="entry name" value="PURINE EFFLUX PUMP PBUE"/>
    <property type="match status" value="1"/>
</dbReference>
<dbReference type="PANTHER" id="PTHR43124:SF5">
    <property type="entry name" value="PURINE RIBONUCLEOSIDE EFFLUX PUMP NEPI"/>
    <property type="match status" value="1"/>
</dbReference>
<evidence type="ECO:0000256" key="3">
    <source>
        <dbReference type="ARBA" id="ARBA00022692"/>
    </source>
</evidence>
<keyword evidence="3 6" id="KW-0812">Transmembrane</keyword>
<keyword evidence="5 6" id="KW-0472">Membrane</keyword>
<organism evidence="8 9">
    <name type="scientific">Moellerella wisconsensis ATCC 35017</name>
    <dbReference type="NCBI Taxonomy" id="1354267"/>
    <lineage>
        <taxon>Bacteria</taxon>
        <taxon>Pseudomonadati</taxon>
        <taxon>Pseudomonadota</taxon>
        <taxon>Gammaproteobacteria</taxon>
        <taxon>Enterobacterales</taxon>
        <taxon>Morganellaceae</taxon>
        <taxon>Moellerella</taxon>
    </lineage>
</organism>
<evidence type="ECO:0000313" key="8">
    <source>
        <dbReference type="EMBL" id="KPD01774.1"/>
    </source>
</evidence>
<keyword evidence="9" id="KW-1185">Reference proteome</keyword>
<dbReference type="GO" id="GO:0022857">
    <property type="term" value="F:transmembrane transporter activity"/>
    <property type="evidence" value="ECO:0007669"/>
    <property type="project" value="InterPro"/>
</dbReference>
<keyword evidence="4 6" id="KW-1133">Transmembrane helix</keyword>
<feature type="transmembrane region" description="Helical" evidence="6">
    <location>
        <begin position="20"/>
        <end position="42"/>
    </location>
</feature>
<keyword evidence="2" id="KW-1003">Cell membrane</keyword>
<dbReference type="CDD" id="cd17324">
    <property type="entry name" value="MFS_NepI_like"/>
    <property type="match status" value="1"/>
</dbReference>
<evidence type="ECO:0000256" key="5">
    <source>
        <dbReference type="ARBA" id="ARBA00023136"/>
    </source>
</evidence>
<dbReference type="OrthoDB" id="9812189at2"/>
<feature type="transmembrane region" description="Helical" evidence="6">
    <location>
        <begin position="254"/>
        <end position="275"/>
    </location>
</feature>
<feature type="domain" description="Major facilitator superfamily (MFS) profile" evidence="7">
    <location>
        <begin position="1"/>
        <end position="398"/>
    </location>
</feature>
<feature type="transmembrane region" description="Helical" evidence="6">
    <location>
        <begin position="171"/>
        <end position="191"/>
    </location>
</feature>
<dbReference type="InterPro" id="IPR011701">
    <property type="entry name" value="MFS"/>
</dbReference>
<dbReference type="InterPro" id="IPR050189">
    <property type="entry name" value="MFS_Efflux_Transporters"/>
</dbReference>
<feature type="transmembrane region" description="Helical" evidence="6">
    <location>
        <begin position="375"/>
        <end position="394"/>
    </location>
</feature>
<evidence type="ECO:0000256" key="6">
    <source>
        <dbReference type="SAM" id="Phobius"/>
    </source>
</evidence>
<evidence type="ECO:0000256" key="4">
    <source>
        <dbReference type="ARBA" id="ARBA00022989"/>
    </source>
</evidence>
<feature type="transmembrane region" description="Helical" evidence="6">
    <location>
        <begin position="114"/>
        <end position="132"/>
    </location>
</feature>
<dbReference type="SUPFAM" id="SSF103473">
    <property type="entry name" value="MFS general substrate transporter"/>
    <property type="match status" value="1"/>
</dbReference>
<evidence type="ECO:0000256" key="2">
    <source>
        <dbReference type="ARBA" id="ARBA00022475"/>
    </source>
</evidence>
<dbReference type="AlphaFoldDB" id="A0A0N0Z8W3"/>
<feature type="transmembrane region" description="Helical" evidence="6">
    <location>
        <begin position="282"/>
        <end position="303"/>
    </location>
</feature>
<dbReference type="EMBL" id="LGAA01000029">
    <property type="protein sequence ID" value="KPD01774.1"/>
    <property type="molecule type" value="Genomic_DNA"/>
</dbReference>
<dbReference type="Proteomes" id="UP000053226">
    <property type="component" value="Unassembled WGS sequence"/>
</dbReference>
<gene>
    <name evidence="8" type="ORF">M992_2841</name>
</gene>
<dbReference type="GO" id="GO:0005886">
    <property type="term" value="C:plasma membrane"/>
    <property type="evidence" value="ECO:0007669"/>
    <property type="project" value="UniProtKB-SubCell"/>
</dbReference>
<dbReference type="Pfam" id="PF07690">
    <property type="entry name" value="MFS_1"/>
    <property type="match status" value="1"/>
</dbReference>
<reference evidence="8 9" key="1">
    <citation type="submission" date="2015-07" db="EMBL/GenBank/DDBJ databases">
        <title>ATOL: Assembling a taxonomically balanced genome-scale reconstruction of the evolutionary history of the Enterobacteriaceae.</title>
        <authorList>
            <person name="Plunkett G.III."/>
            <person name="Neeno-Eckwall E.C."/>
            <person name="Glasner J.D."/>
            <person name="Perna N.T."/>
        </authorList>
    </citation>
    <scope>NUCLEOTIDE SEQUENCE [LARGE SCALE GENOMIC DNA]</scope>
    <source>
        <strain evidence="8 9">ATCC 35017</strain>
    </source>
</reference>
<evidence type="ECO:0000313" key="9">
    <source>
        <dbReference type="Proteomes" id="UP000053226"/>
    </source>
</evidence>
<comment type="caution">
    <text evidence="8">The sequence shown here is derived from an EMBL/GenBank/DDBJ whole genome shotgun (WGS) entry which is preliminary data.</text>
</comment>
<proteinExistence type="predicted"/>
<feature type="transmembrane region" description="Helical" evidence="6">
    <location>
        <begin position="345"/>
        <end position="369"/>
    </location>
</feature>
<feature type="transmembrane region" description="Helical" evidence="6">
    <location>
        <begin position="220"/>
        <end position="242"/>
    </location>
</feature>
<comment type="subcellular location">
    <subcellularLocation>
        <location evidence="1">Cell membrane</location>
        <topology evidence="1">Multi-pass membrane protein</topology>
    </subcellularLocation>
</comment>
<dbReference type="Gene3D" id="1.20.1250.20">
    <property type="entry name" value="MFS general substrate transporter like domains"/>
    <property type="match status" value="1"/>
</dbReference>
<evidence type="ECO:0000256" key="1">
    <source>
        <dbReference type="ARBA" id="ARBA00004651"/>
    </source>
</evidence>
<dbReference type="InterPro" id="IPR036259">
    <property type="entry name" value="MFS_trans_sf"/>
</dbReference>
<protein>
    <submittedName>
        <fullName evidence="8">Putative transcriptional regulator</fullName>
    </submittedName>
</protein>
<feature type="transmembrane region" description="Helical" evidence="6">
    <location>
        <begin position="144"/>
        <end position="165"/>
    </location>
</feature>
<feature type="transmembrane region" description="Helical" evidence="6">
    <location>
        <begin position="309"/>
        <end position="333"/>
    </location>
</feature>
<feature type="transmembrane region" description="Helical" evidence="6">
    <location>
        <begin position="54"/>
        <end position="77"/>
    </location>
</feature>
<dbReference type="RefSeq" id="WP_053909174.1">
    <property type="nucleotide sequence ID" value="NZ_CAWMUS010000029.1"/>
</dbReference>
<name>A0A0N0Z8W3_9GAMM</name>
<evidence type="ECO:0000259" key="7">
    <source>
        <dbReference type="PROSITE" id="PS50850"/>
    </source>
</evidence>
<dbReference type="PROSITE" id="PS50850">
    <property type="entry name" value="MFS"/>
    <property type="match status" value="1"/>
</dbReference>
<sequence length="403" mass="43605">MDNTILREQKSPERANWSAVFAMTLCVFVLIASEFMPVSLLTPLATDFQVTEGMAGQGITISGLFAVVTSLFISVLTRSLNRKALLLGLTLLMGISGAMIALAPNYYIYMVGRALIGVAVGGFWSMSAAIAMRLVPTKQVSKALAIFNSGNALATVIAAPLGAYLGATIGWRGAFLSLVPIAIITIIWLWMSLPTMPTDSDNHQNRSQVFNIFSFFKYRVVTLGMLAIGLFFMGQFTLFTYVRPFLETVTKLDISMVTFILLLIGIAGFIETLLINRLLNRGFYRTLIVIPLLMASIGVSLIFFGHSLFAVIALLSIWGFIATAAPVGWWSWIPRIFSNNTEVGGGLMVAVIQISIACGASMGGILFDLGGYESAFAVSALLLIVAAILVQFTARAEKGKEYI</sequence>
<feature type="transmembrane region" description="Helical" evidence="6">
    <location>
        <begin position="84"/>
        <end position="108"/>
    </location>
</feature>
<accession>A0A0N0Z8W3</accession>
<dbReference type="InterPro" id="IPR020846">
    <property type="entry name" value="MFS_dom"/>
</dbReference>